<dbReference type="PANTHER" id="PTHR10367:SF18">
    <property type="entry name" value="RNA_RNP COMPLEX-1-INTERACTING PHOSPHATASE"/>
    <property type="match status" value="1"/>
</dbReference>
<comment type="function">
    <text evidence="7">Possesses RNA 5'-triphosphatase and diphosphatase activities, but displays a poor protein-tyrosine phosphatase activity. In addition, has phosphatase activity with ATP, ADP and O-methylfluorescein phosphate (in vitro). Binds to RNA. May participate in nuclear mRNA metabolism.</text>
</comment>
<name>A0A8D0CFV6_SALMN</name>
<evidence type="ECO:0000256" key="4">
    <source>
        <dbReference type="ARBA" id="ARBA00022884"/>
    </source>
</evidence>
<comment type="similarity">
    <text evidence="2">Belongs to the protein-tyrosine phosphatase family. Non-receptor class dual specificity subfamily.</text>
</comment>
<dbReference type="InterPro" id="IPR016130">
    <property type="entry name" value="Tyr_Pase_AS"/>
</dbReference>
<evidence type="ECO:0000256" key="2">
    <source>
        <dbReference type="ARBA" id="ARBA00008601"/>
    </source>
</evidence>
<evidence type="ECO:0000256" key="1">
    <source>
        <dbReference type="ARBA" id="ARBA00004123"/>
    </source>
</evidence>
<accession>A0A8D0CFV6</accession>
<evidence type="ECO:0000313" key="15">
    <source>
        <dbReference type="Proteomes" id="UP000694421"/>
    </source>
</evidence>
<sequence length="346" mass="39288">APSFPFFRRGRGRSVPQKARSGRRGQRWLHYLPLGKRIPGTRFIAFKVPLKKAFECKLDPNERFSPKDLVSQVREQKEELGLVIDLTCTTRYYDELPDTIQYCKIGTAGQRVPDKDTVFKFKNTVEKFLMENRYNDNLIGVHCTHGLNRTGYLICRYLIDVEGMDPNKAIELFNRCRGHCIERQNYIDSLHRRYDRSALTANFGISLQRNPHHTTVSGCGWNRGHCGSAQNSEFQGGYHRTHPWPQYPVQTQRCALSLALSPSPPTPPCCQRTMEPYAPVLQTGKDQKDSAKKECPGTPASSPGVHLALFSSFSWQQSRAPSGVARAGMIDSYYKDLLGKGNNKFK</sequence>
<dbReference type="Pfam" id="PF00782">
    <property type="entry name" value="DSPc"/>
    <property type="match status" value="1"/>
</dbReference>
<proteinExistence type="inferred from homology"/>
<evidence type="ECO:0000313" key="14">
    <source>
        <dbReference type="Ensembl" id="ENSSMRP00000020356.1"/>
    </source>
</evidence>
<dbReference type="InterPro" id="IPR029021">
    <property type="entry name" value="Prot-tyrosine_phosphatase-like"/>
</dbReference>
<protein>
    <recommendedName>
        <fullName evidence="9">RNA/RNP complex-1-interacting phosphatase</fullName>
    </recommendedName>
    <alternativeName>
        <fullName evidence="10">Dual specificity protein phosphatase 11</fullName>
    </alternativeName>
    <alternativeName>
        <fullName evidence="11">Phosphatase that interacts with RNA/RNP complex 1</fullName>
    </alternativeName>
</protein>
<keyword evidence="3" id="KW-0378">Hydrolase</keyword>
<keyword evidence="15" id="KW-1185">Reference proteome</keyword>
<feature type="domain" description="Tyrosine-protein phosphatase" evidence="12">
    <location>
        <begin position="54"/>
        <end position="199"/>
    </location>
</feature>
<dbReference type="InterPro" id="IPR020422">
    <property type="entry name" value="TYR_PHOSPHATASE_DUAL_dom"/>
</dbReference>
<evidence type="ECO:0000256" key="3">
    <source>
        <dbReference type="ARBA" id="ARBA00022801"/>
    </source>
</evidence>
<dbReference type="GO" id="GO:0005634">
    <property type="term" value="C:nucleus"/>
    <property type="evidence" value="ECO:0007669"/>
    <property type="project" value="UniProtKB-SubCell"/>
</dbReference>
<dbReference type="PROSITE" id="PS50054">
    <property type="entry name" value="TYR_PHOSPHATASE_DUAL"/>
    <property type="match status" value="1"/>
</dbReference>
<dbReference type="PROSITE" id="PS00383">
    <property type="entry name" value="TYR_PHOSPHATASE_1"/>
    <property type="match status" value="1"/>
</dbReference>
<dbReference type="Ensembl" id="ENSSMRT00000023846.1">
    <property type="protein sequence ID" value="ENSSMRP00000020356.1"/>
    <property type="gene ID" value="ENSSMRG00000015833.1"/>
</dbReference>
<keyword evidence="4" id="KW-0694">RNA-binding</keyword>
<comment type="subunit">
    <text evidence="8">Monomer. May interact with SFRS7 and SFRS9/SRP30C.</text>
</comment>
<dbReference type="GO" id="GO:0003723">
    <property type="term" value="F:RNA binding"/>
    <property type="evidence" value="ECO:0007669"/>
    <property type="project" value="UniProtKB-KW"/>
</dbReference>
<dbReference type="AlphaFoldDB" id="A0A8D0CFV6"/>
<dbReference type="Proteomes" id="UP000694421">
    <property type="component" value="Unplaced"/>
</dbReference>
<dbReference type="InterPro" id="IPR051029">
    <property type="entry name" value="mRNA_Capping_Enz/RNA_Phosphat"/>
</dbReference>
<dbReference type="GO" id="GO:0004721">
    <property type="term" value="F:phosphoprotein phosphatase activity"/>
    <property type="evidence" value="ECO:0007669"/>
    <property type="project" value="UniProtKB-KW"/>
</dbReference>
<evidence type="ECO:0000259" key="13">
    <source>
        <dbReference type="PROSITE" id="PS50056"/>
    </source>
</evidence>
<dbReference type="PROSITE" id="PS50056">
    <property type="entry name" value="TYR_PHOSPHATASE_2"/>
    <property type="match status" value="1"/>
</dbReference>
<reference evidence="14" key="2">
    <citation type="submission" date="2025-09" db="UniProtKB">
        <authorList>
            <consortium name="Ensembl"/>
        </authorList>
    </citation>
    <scope>IDENTIFICATION</scope>
</reference>
<reference evidence="14" key="1">
    <citation type="submission" date="2025-08" db="UniProtKB">
        <authorList>
            <consortium name="Ensembl"/>
        </authorList>
    </citation>
    <scope>IDENTIFICATION</scope>
</reference>
<dbReference type="GO" id="GO:0004651">
    <property type="term" value="F:polynucleotide 5'-phosphatase activity"/>
    <property type="evidence" value="ECO:0007669"/>
    <property type="project" value="TreeGrafter"/>
</dbReference>
<evidence type="ECO:0000259" key="12">
    <source>
        <dbReference type="PROSITE" id="PS50054"/>
    </source>
</evidence>
<evidence type="ECO:0000256" key="8">
    <source>
        <dbReference type="ARBA" id="ARBA00065987"/>
    </source>
</evidence>
<evidence type="ECO:0000256" key="9">
    <source>
        <dbReference type="ARBA" id="ARBA00068666"/>
    </source>
</evidence>
<dbReference type="CDD" id="cd17665">
    <property type="entry name" value="DSP_DUSP11"/>
    <property type="match status" value="1"/>
</dbReference>
<organism evidence="14 15">
    <name type="scientific">Salvator merianae</name>
    <name type="common">Argentine black and white tegu</name>
    <name type="synonym">Tupinambis merianae</name>
    <dbReference type="NCBI Taxonomy" id="96440"/>
    <lineage>
        <taxon>Eukaryota</taxon>
        <taxon>Metazoa</taxon>
        <taxon>Chordata</taxon>
        <taxon>Craniata</taxon>
        <taxon>Vertebrata</taxon>
        <taxon>Euteleostomi</taxon>
        <taxon>Lepidosauria</taxon>
        <taxon>Squamata</taxon>
        <taxon>Bifurcata</taxon>
        <taxon>Unidentata</taxon>
        <taxon>Episquamata</taxon>
        <taxon>Laterata</taxon>
        <taxon>Teiioidea</taxon>
        <taxon>Teiidae</taxon>
        <taxon>Salvator</taxon>
    </lineage>
</organism>
<evidence type="ECO:0000256" key="10">
    <source>
        <dbReference type="ARBA" id="ARBA00076572"/>
    </source>
</evidence>
<dbReference type="InterPro" id="IPR000340">
    <property type="entry name" value="Dual-sp_phosphatase_cat-dom"/>
</dbReference>
<feature type="domain" description="Tyrosine specific protein phosphatases" evidence="13">
    <location>
        <begin position="119"/>
        <end position="188"/>
    </location>
</feature>
<dbReference type="SUPFAM" id="SSF52799">
    <property type="entry name" value="(Phosphotyrosine protein) phosphatases II"/>
    <property type="match status" value="1"/>
</dbReference>
<evidence type="ECO:0000256" key="7">
    <source>
        <dbReference type="ARBA" id="ARBA00054725"/>
    </source>
</evidence>
<evidence type="ECO:0000256" key="11">
    <source>
        <dbReference type="ARBA" id="ARBA00080235"/>
    </source>
</evidence>
<dbReference type="InterPro" id="IPR000387">
    <property type="entry name" value="Tyr_Pase_dom"/>
</dbReference>
<dbReference type="PANTHER" id="PTHR10367">
    <property type="entry name" value="MRNA-CAPPING ENZYME"/>
    <property type="match status" value="1"/>
</dbReference>
<evidence type="ECO:0000256" key="6">
    <source>
        <dbReference type="ARBA" id="ARBA00023242"/>
    </source>
</evidence>
<dbReference type="SMART" id="SM00195">
    <property type="entry name" value="DSPc"/>
    <property type="match status" value="1"/>
</dbReference>
<dbReference type="Gene3D" id="3.90.190.10">
    <property type="entry name" value="Protein tyrosine phosphatase superfamily"/>
    <property type="match status" value="1"/>
</dbReference>
<dbReference type="GeneTree" id="ENSGT00940000155847"/>
<keyword evidence="5" id="KW-0904">Protein phosphatase</keyword>
<comment type="subcellular location">
    <subcellularLocation>
        <location evidence="1">Nucleus</location>
    </subcellularLocation>
</comment>
<evidence type="ECO:0000256" key="5">
    <source>
        <dbReference type="ARBA" id="ARBA00022912"/>
    </source>
</evidence>
<keyword evidence="6" id="KW-0539">Nucleus</keyword>
<dbReference type="FunFam" id="3.90.190.10:FF:000064">
    <property type="entry name" value="RNA/RNP complex-1-interacting phosphatase homolog"/>
    <property type="match status" value="1"/>
</dbReference>